<evidence type="ECO:0000256" key="1">
    <source>
        <dbReference type="SAM" id="Phobius"/>
    </source>
</evidence>
<evidence type="ECO:0000313" key="3">
    <source>
        <dbReference type="EMBL" id="KAK9037450.1"/>
    </source>
</evidence>
<dbReference type="EMBL" id="JBBPBN010000005">
    <property type="protein sequence ID" value="KAK9037450.1"/>
    <property type="molecule type" value="Genomic_DNA"/>
</dbReference>
<keyword evidence="1" id="KW-1133">Transmembrane helix</keyword>
<keyword evidence="1" id="KW-0472">Membrane</keyword>
<sequence length="681" mass="78484">MAFSDSVIKWDELEIRALLLLSLSLQVILTTLGPARKRSKSTCIRFFVWSAYMSGGMVASVALGILARDDSGEGMPENLIQSLWTAFLLLHLGGPDTITAYSLEDNELWPRQFLDVLFQVGVAIYVSLKSWGAGIGRQWIALPVFITGAMKYGERAWVLKLSSTQNLRNFLISQPDPGPDYPDIMEKKRTGTDLELPSPSSAPPPQRYSGSPDDYLSQAYYLFNRFTYLFADLILGYDERQDCHSMICNKSSDEAFELVEGELGLLYDALYTKLTALHFRYRGYRRRCFGLFATVFSLISYIISEDNKSSTADILITYLLLIGAVALVVYGFFFLILSDWTKLWLLQNVKVNHVRIGKRWSRKISKFNLIKFCLRTQDQDTMWIRFQKKLDIDEMVAKSRNVEHGEVDAELKSLIFQELKERSKNINTSDVKSCKKLLNYRGDSVLREMRCLEDLKWNTTDVEFDHSLLLWHIATQLCYYEDVKRPQGSNSLGNLKEHSKISQGLSEYMMYLLVMYPNMLPKGIGEIRFKDTCAEAKRFFKQKRKEIGAKVDEACYKLYEVDTNSLEQVKGDVTKSVLFYGSRLAKQLQTPEFEKKWDTINKVWVELLTYAAVRCGWKEHGQQLRRGGELLTHVCLLMAHLGLSEQYQIQKQYFRIPQDKRRDKAPLLCLPFLKLLAFVSR</sequence>
<protein>
    <recommendedName>
        <fullName evidence="2">DUF4220 domain-containing protein</fullName>
    </recommendedName>
</protein>
<feature type="transmembrane region" description="Helical" evidence="1">
    <location>
        <begin position="288"/>
        <end position="304"/>
    </location>
</feature>
<evidence type="ECO:0000259" key="2">
    <source>
        <dbReference type="Pfam" id="PF13968"/>
    </source>
</evidence>
<keyword evidence="4" id="KW-1185">Reference proteome</keyword>
<dbReference type="PANTHER" id="PTHR31325">
    <property type="entry name" value="OS01G0798800 PROTEIN-RELATED"/>
    <property type="match status" value="1"/>
</dbReference>
<reference evidence="3 4" key="1">
    <citation type="journal article" date="2024" name="G3 (Bethesda)">
        <title>Genome assembly of Hibiscus sabdariffa L. provides insights into metabolisms of medicinal natural products.</title>
        <authorList>
            <person name="Kim T."/>
        </authorList>
    </citation>
    <scope>NUCLEOTIDE SEQUENCE [LARGE SCALE GENOMIC DNA]</scope>
    <source>
        <strain evidence="3">TK-2024</strain>
        <tissue evidence="3">Old leaves</tissue>
    </source>
</reference>
<feature type="transmembrane region" description="Helical" evidence="1">
    <location>
        <begin position="46"/>
        <end position="67"/>
    </location>
</feature>
<dbReference type="Pfam" id="PF13968">
    <property type="entry name" value="DUF4220"/>
    <property type="match status" value="1"/>
</dbReference>
<name>A0ABR2TIY7_9ROSI</name>
<dbReference type="InterPro" id="IPR007658">
    <property type="entry name" value="DUF594"/>
</dbReference>
<feature type="domain" description="DUF4220" evidence="2">
    <location>
        <begin position="49"/>
        <end position="371"/>
    </location>
</feature>
<dbReference type="Proteomes" id="UP001396334">
    <property type="component" value="Unassembled WGS sequence"/>
</dbReference>
<organism evidence="3 4">
    <name type="scientific">Hibiscus sabdariffa</name>
    <name type="common">roselle</name>
    <dbReference type="NCBI Taxonomy" id="183260"/>
    <lineage>
        <taxon>Eukaryota</taxon>
        <taxon>Viridiplantae</taxon>
        <taxon>Streptophyta</taxon>
        <taxon>Embryophyta</taxon>
        <taxon>Tracheophyta</taxon>
        <taxon>Spermatophyta</taxon>
        <taxon>Magnoliopsida</taxon>
        <taxon>eudicotyledons</taxon>
        <taxon>Gunneridae</taxon>
        <taxon>Pentapetalae</taxon>
        <taxon>rosids</taxon>
        <taxon>malvids</taxon>
        <taxon>Malvales</taxon>
        <taxon>Malvaceae</taxon>
        <taxon>Malvoideae</taxon>
        <taxon>Hibiscus</taxon>
    </lineage>
</organism>
<evidence type="ECO:0000313" key="4">
    <source>
        <dbReference type="Proteomes" id="UP001396334"/>
    </source>
</evidence>
<gene>
    <name evidence="3" type="ORF">V6N11_022361</name>
</gene>
<keyword evidence="1" id="KW-0812">Transmembrane</keyword>
<feature type="transmembrane region" description="Helical" evidence="1">
    <location>
        <begin position="15"/>
        <end position="34"/>
    </location>
</feature>
<feature type="transmembrane region" description="Helical" evidence="1">
    <location>
        <begin position="316"/>
        <end position="337"/>
    </location>
</feature>
<comment type="caution">
    <text evidence="3">The sequence shown here is derived from an EMBL/GenBank/DDBJ whole genome shotgun (WGS) entry which is preliminary data.</text>
</comment>
<proteinExistence type="predicted"/>
<dbReference type="InterPro" id="IPR025315">
    <property type="entry name" value="DUF4220"/>
</dbReference>
<accession>A0ABR2TIY7</accession>
<dbReference type="Pfam" id="PF04578">
    <property type="entry name" value="DUF594"/>
    <property type="match status" value="1"/>
</dbReference>